<feature type="region of interest" description="Disordered" evidence="1">
    <location>
        <begin position="1517"/>
        <end position="1550"/>
    </location>
</feature>
<sequence>MATLDFNKLEQDGIDTKQVLDFVKSSNSNFNHAELEKYYESQGFNQAQINSALYNDLKTLGTNLNIEPLQTTPQLQPTSLNVTDHQDDLTNTLEVVPTKALDPTKNTAPQNELLAQTNTNKSPLESSRAVSEQDVKAPQSSPSAKSVTESQELYTSKKPFSLEDLEQRASKLDSLFNQLTPDMLKSKEAKKQDLELDSLVQEAIENRVPYAKLPEAMKQHLTYKGLYGGDLRLNKGEREYKAEITRQSILKVKNAKDLSQEQKSQIYRDRNILTNYFNSLFKDENEDLKEYQENLKSQAITKDLQKAITLYDNIAPGKSVASLIFGSDPKEVAEYRKGATDIAKGLGFDNLEFSNKGEIYAIKDNKTYKVNDSFFDNFKNIIAANAGSITGSLVGSLVGAAKGASRGSRGGLVGTIAGGAIGAFVGGAGDAALTNFVLNRDQNFNETIKHATQEGLLSVVGDVAFMGAAKAIAKVGDIPKALGRASDYLPVVGTLKRAMSGNDRAAQRLINQVYTPEQEQALKEFGQSFGGGTKFENAKSPLREKIASSFGEDSGALKAFDSAYNILTLPTHTERQEGFIRAIRADESGNLLAFLTEAANSSVQAHNTLKSILNKTTANLKNQLENLQLNKGDIKAIFDDLEKSTKESYNDAIDKTIPAVLTNDIKTTLNPENKANGLSFNQFKAELKDQGLDQEAKGFLNVIEKNIYNPAGVNFRQLNSSLKLLNAYHKNTKDPNFKDYINRALEGFLRRDIKAGIDNLFEQLPKNKVDQYKELYNTALNDYATMKQTLKDVKKLGLRDAHNSTEKALDSLIKFTKGQGDKLDNLSAISKGLSNSNREVLELNMLDRLFKKSLVDAQDISVLDSFKFMNHLEELKESTFKTQGAKDFIEIAKGFHRLFNQDSAIAKALKPTTGGTIGSSIATSVGGAAQFQVTKAAFGFIVRTLPYIPFAKALNDKVSGAALRYHIKTALNKSHSIEAFKQNLNKIANRAEFSNATKALIREIEQNLPKSVESGGTQTNIEGRALQNEVPVKVQDQAQVVKAQEIQDTELAPKSVGNTPAAEQTLPTKTKLERDLAPQEIHEVISKWDLSATSNKSGKQRLVVARVEAKEAEELTKALEFTGERDLVREIDSHQVIHALKQHGDIAKEAQRGQIAINLEDISHYIDTIKEADFKHIQDNRRVLYAKQVNGHVVVIEEALSGQDKLRFFDMWKQRGKLNKEVLLSHSQRPNTTSSLNLEGHMLSNITTPPTPSSKGYDLDRTLSRGYQPEATKSPLKSQETNTNNYIDVEVIDHPKALPYKTTGQIYKEAKAKGLSYVEFKALRDQEKATRALHTTRYIEFKKAESQNIKDLLDSSKPLRMLKPTEITERLLDQVKKHNAKVWVGELKDLTLANQLKLDTNHPIKITFNGSSLTHVEKQHGQHSIHYLKNKQPPVGIQDIREYPKVINEADVSKIIENKDGQKLLASAKQINGYFMVVETISTKHNELKLKTLYKENGEWSKNKIFSDNGNMGLRLSKDSEDSLSPKPSVHLDARPQVTTPDSSSLPLKNQDELTPEVQELLTKIRQDWNKKDFKDNTIDFEKALHKHLDLENGNYSPNLSPDVKKALKHSYDQDSLSIAKGIEIDYPIKATQTLPYFKTALENPDYLLQNLRGELKFIKKIDEDHYAVVQWNRYLNSFDPKKDTPYWRLELWDQEWLKGELKYTNSTDPIDLARGFTSKQIHNGQLGFSKEEVNKWRLEELERSNAHKAALQKDIEEMVKEETSKKNTKPKKAKDYNQPEKISLDNLYKVSTNLPVNASFGKNYTSYRWNGKKEKAIEGLLHLMYEKTRRSGQIAPAFYRQDLGGIDIYTQFELKGIGGSGIKDQPSKGLELLKDQPQDFLTPVGQANKDFQKWRNTHLAAYITKTILEGDVIEVGHNKVILSMRDTYNGKIWDIEAGIHFTNNADPSQPKRYMLEEFKVREVKEKPALSRSEGKTSTTKSENQEIPHNKAFGTNFKEFYHDPKGAIAKLIEVKEGQVAGAFYREDLGDIDLVWGEIRDQGGKLKGHGLAKIVEKHLDDFKGFEGNSALEKLGRGLEEIVENGKVVMQENQRATIVWHEGKHLYKVGLKNNWMGKPTKNRWIVTAYQDNKVKEKP</sequence>
<evidence type="ECO:0008006" key="6">
    <source>
        <dbReference type="Google" id="ProtNLM"/>
    </source>
</evidence>
<evidence type="ECO:0000313" key="4">
    <source>
        <dbReference type="EMBL" id="BCD70392.1"/>
    </source>
</evidence>
<evidence type="ECO:0000256" key="1">
    <source>
        <dbReference type="SAM" id="MobiDB-lite"/>
    </source>
</evidence>
<dbReference type="Pfam" id="PF18809">
    <property type="entry name" value="PBECR1"/>
    <property type="match status" value="1"/>
</dbReference>
<feature type="domain" description="Phage-Barnase-EndoU-ColicinE5/D-RelE like nuclease 3" evidence="3">
    <location>
        <begin position="1108"/>
        <end position="1220"/>
    </location>
</feature>
<dbReference type="Proteomes" id="UP000317935">
    <property type="component" value="Chromosome"/>
</dbReference>
<dbReference type="InterPro" id="IPR041301">
    <property type="entry name" value="PBECR3"/>
</dbReference>
<proteinExistence type="predicted"/>
<feature type="compositionally biased region" description="Polar residues" evidence="1">
    <location>
        <begin position="138"/>
        <end position="152"/>
    </location>
</feature>
<protein>
    <recommendedName>
        <fullName evidence="6">Phage-Barnase-EndoU-ColicinE5/D-RelE like nuclease 3 domain-containing protein</fullName>
    </recommendedName>
</protein>
<gene>
    <name evidence="4" type="ORF">SNTW_10370</name>
</gene>
<name>A0A6J4D045_9HELI</name>
<feature type="compositionally biased region" description="Polar residues" evidence="1">
    <location>
        <begin position="104"/>
        <end position="130"/>
    </location>
</feature>
<evidence type="ECO:0000259" key="3">
    <source>
        <dbReference type="Pfam" id="PF18812"/>
    </source>
</evidence>
<feature type="region of interest" description="Disordered" evidence="1">
    <location>
        <begin position="95"/>
        <end position="152"/>
    </location>
</feature>
<dbReference type="InterPro" id="IPR041092">
    <property type="entry name" value="PBECR1"/>
</dbReference>
<dbReference type="EMBL" id="AP019774">
    <property type="protein sequence ID" value="BCD70392.1"/>
    <property type="molecule type" value="Genomic_DNA"/>
</dbReference>
<evidence type="ECO:0000259" key="2">
    <source>
        <dbReference type="Pfam" id="PF18809"/>
    </source>
</evidence>
<feature type="domain" description="Phage-Barnase-EndoU-ColicinE5/D-RelE like nuclease 3" evidence="3">
    <location>
        <begin position="1384"/>
        <end position="1499"/>
    </location>
</feature>
<evidence type="ECO:0000313" key="5">
    <source>
        <dbReference type="Proteomes" id="UP000317935"/>
    </source>
</evidence>
<organism evidence="4 5">
    <name type="scientific">Helicobacter suis</name>
    <dbReference type="NCBI Taxonomy" id="104628"/>
    <lineage>
        <taxon>Bacteria</taxon>
        <taxon>Pseudomonadati</taxon>
        <taxon>Campylobacterota</taxon>
        <taxon>Epsilonproteobacteria</taxon>
        <taxon>Campylobacterales</taxon>
        <taxon>Helicobacteraceae</taxon>
        <taxon>Helicobacter</taxon>
    </lineage>
</organism>
<accession>A0A6J4D045</accession>
<feature type="compositionally biased region" description="Polar residues" evidence="1">
    <location>
        <begin position="1537"/>
        <end position="1548"/>
    </location>
</feature>
<feature type="region of interest" description="Disordered" evidence="1">
    <location>
        <begin position="1966"/>
        <end position="1986"/>
    </location>
</feature>
<dbReference type="RefSeq" id="WP_143433451.1">
    <property type="nucleotide sequence ID" value="NZ_AP019774.1"/>
</dbReference>
<feature type="domain" description="Phage-Barnase-EndoU-ColicinE5/D-RelE-like nuclease" evidence="2">
    <location>
        <begin position="2022"/>
        <end position="2131"/>
    </location>
</feature>
<reference evidence="4 5" key="1">
    <citation type="submission" date="2019-06" db="EMBL/GenBank/DDBJ databases">
        <title>Complete genome sequence of Helicobacter suis SNTW101c.</title>
        <authorList>
            <person name="Rimbara E."/>
            <person name="Suzuki M."/>
            <person name="Matsui H."/>
            <person name="Nakamura M."/>
            <person name="Mori S."/>
            <person name="Shibayama K."/>
        </authorList>
    </citation>
    <scope>NUCLEOTIDE SEQUENCE [LARGE SCALE GENOMIC DNA]</scope>
    <source>
        <strain evidence="4 5">SNTW101c</strain>
    </source>
</reference>
<feature type="compositionally biased region" description="Basic and acidic residues" evidence="1">
    <location>
        <begin position="1966"/>
        <end position="1975"/>
    </location>
</feature>
<dbReference type="Pfam" id="PF18812">
    <property type="entry name" value="PBECR3"/>
    <property type="match status" value="2"/>
</dbReference>